<keyword evidence="1" id="KW-0472">Membrane</keyword>
<name>A0A1E5KW64_9ENTE</name>
<feature type="transmembrane region" description="Helical" evidence="1">
    <location>
        <begin position="107"/>
        <end position="131"/>
    </location>
</feature>
<feature type="transmembrane region" description="Helical" evidence="1">
    <location>
        <begin position="73"/>
        <end position="95"/>
    </location>
</feature>
<comment type="caution">
    <text evidence="2">The sequence shown here is derived from an EMBL/GenBank/DDBJ whole genome shotgun (WGS) entry which is preliminary data.</text>
</comment>
<proteinExistence type="predicted"/>
<dbReference type="Proteomes" id="UP000095256">
    <property type="component" value="Unassembled WGS sequence"/>
</dbReference>
<accession>A0A1E5KW64</accession>
<gene>
    <name evidence="2" type="ORF">BCR26_14320</name>
</gene>
<feature type="transmembrane region" description="Helical" evidence="1">
    <location>
        <begin position="151"/>
        <end position="171"/>
    </location>
</feature>
<evidence type="ECO:0000256" key="1">
    <source>
        <dbReference type="SAM" id="Phobius"/>
    </source>
</evidence>
<dbReference type="RefSeq" id="WP_069698893.1">
    <property type="nucleotide sequence ID" value="NZ_JAGGMA010000033.1"/>
</dbReference>
<organism evidence="2 3">
    <name type="scientific">Enterococcus rivorum</name>
    <dbReference type="NCBI Taxonomy" id="762845"/>
    <lineage>
        <taxon>Bacteria</taxon>
        <taxon>Bacillati</taxon>
        <taxon>Bacillota</taxon>
        <taxon>Bacilli</taxon>
        <taxon>Lactobacillales</taxon>
        <taxon>Enterococcaceae</taxon>
        <taxon>Enterococcus</taxon>
    </lineage>
</organism>
<dbReference type="EMBL" id="MIEK01000028">
    <property type="protein sequence ID" value="OEH82110.1"/>
    <property type="molecule type" value="Genomic_DNA"/>
</dbReference>
<sequence length="178" mass="19197">MNRKALWITQTAILLTLLIAVQAVTAGFGNTFITGSLVNLILIVSVVIAGLSSGLAVALLSPLFAYFFGIGPIFWQIVVCIAIGNALLVFCWSFIVGKKRENSLSIYLVATIVAALFKFTFLYFAIVKFVVPVVLQMPEPQAKIVSAAFSYPQLITAVIGGILATMILPMLTKALKRN</sequence>
<keyword evidence="1" id="KW-1133">Transmembrane helix</keyword>
<keyword evidence="3" id="KW-1185">Reference proteome</keyword>
<dbReference type="AlphaFoldDB" id="A0A1E5KW64"/>
<protein>
    <submittedName>
        <fullName evidence="2">ECF transporter S component</fullName>
    </submittedName>
</protein>
<keyword evidence="1" id="KW-0812">Transmembrane</keyword>
<dbReference type="OrthoDB" id="9809154at2"/>
<evidence type="ECO:0000313" key="3">
    <source>
        <dbReference type="Proteomes" id="UP000095256"/>
    </source>
</evidence>
<reference evidence="2 3" key="1">
    <citation type="submission" date="2016-09" db="EMBL/GenBank/DDBJ databases">
        <authorList>
            <person name="Capua I."/>
            <person name="De Benedictis P."/>
            <person name="Joannis T."/>
            <person name="Lombin L.H."/>
            <person name="Cattoli G."/>
        </authorList>
    </citation>
    <scope>NUCLEOTIDE SEQUENCE [LARGE SCALE GENOMIC DNA]</scope>
    <source>
        <strain evidence="2 3">LMG 25899</strain>
    </source>
</reference>
<feature type="transmembrane region" description="Helical" evidence="1">
    <location>
        <begin position="6"/>
        <end position="28"/>
    </location>
</feature>
<evidence type="ECO:0000313" key="2">
    <source>
        <dbReference type="EMBL" id="OEH82110.1"/>
    </source>
</evidence>
<feature type="transmembrane region" description="Helical" evidence="1">
    <location>
        <begin position="40"/>
        <end position="67"/>
    </location>
</feature>